<gene>
    <name evidence="2" type="ORF">MsAg5_01350</name>
</gene>
<dbReference type="EMBL" id="JAWDKD010000003">
    <property type="protein sequence ID" value="MDV0446305.1"/>
    <property type="molecule type" value="Genomic_DNA"/>
</dbReference>
<dbReference type="AlphaFoldDB" id="A0AAE4SEH2"/>
<accession>A0AAE4SEH2</accession>
<dbReference type="NCBIfam" id="TIGR03272">
    <property type="entry name" value="methan_mark_6"/>
    <property type="match status" value="1"/>
</dbReference>
<dbReference type="Pfam" id="PF09875">
    <property type="entry name" value="DUF2102"/>
    <property type="match status" value="1"/>
</dbReference>
<reference evidence="2" key="1">
    <citation type="submission" date="2023-06" db="EMBL/GenBank/DDBJ databases">
        <title>Genome sequence of Methanosarcinaceae archaeon Ag5.</title>
        <authorList>
            <person name="Protasov E."/>
            <person name="Platt K."/>
            <person name="Poehlein A."/>
            <person name="Daniel R."/>
            <person name="Brune A."/>
        </authorList>
    </citation>
    <scope>NUCLEOTIDE SEQUENCE</scope>
    <source>
        <strain evidence="2">Ag5</strain>
    </source>
</reference>
<dbReference type="Proteomes" id="UP001271789">
    <property type="component" value="Unassembled WGS sequence"/>
</dbReference>
<evidence type="ECO:0000256" key="1">
    <source>
        <dbReference type="SAM" id="MobiDB-lite"/>
    </source>
</evidence>
<proteinExistence type="predicted"/>
<organism evidence="2 3">
    <name type="scientific">Methanolapillus africanus</name>
    <dbReference type="NCBI Taxonomy" id="3028297"/>
    <lineage>
        <taxon>Archaea</taxon>
        <taxon>Methanobacteriati</taxon>
        <taxon>Methanobacteriota</taxon>
        <taxon>Stenosarchaea group</taxon>
        <taxon>Methanomicrobia</taxon>
        <taxon>Methanosarcinales</taxon>
        <taxon>Methanosarcinaceae</taxon>
        <taxon>Methanolapillus</taxon>
    </lineage>
</organism>
<evidence type="ECO:0008006" key="4">
    <source>
        <dbReference type="Google" id="ProtNLM"/>
    </source>
</evidence>
<protein>
    <recommendedName>
        <fullName evidence="4">Methanogenesis marker 6 protein</fullName>
    </recommendedName>
</protein>
<comment type="caution">
    <text evidence="2">The sequence shown here is derived from an EMBL/GenBank/DDBJ whole genome shotgun (WGS) entry which is preliminary data.</text>
</comment>
<sequence length="169" mass="18476">MTSQTENPAATDAPETENESKSNEITKIIAVSSDKVLPADAAQAAYAAGYPVSLKETCYGLVITGKEENVNAVVKAVQALDYNHIFVKDRGFPAGDKRRCRATRNGGQRPGFYTLHAEISRMGEVGEALDDYDEGVQKAPANWPKKPSSFKMEDFINETLNEDDSSKKE</sequence>
<keyword evidence="3" id="KW-1185">Reference proteome</keyword>
<name>A0AAE4SEH2_9EURY</name>
<feature type="region of interest" description="Disordered" evidence="1">
    <location>
        <begin position="1"/>
        <end position="24"/>
    </location>
</feature>
<dbReference type="RefSeq" id="WP_338098690.1">
    <property type="nucleotide sequence ID" value="NZ_JAWDKD010000003.1"/>
</dbReference>
<evidence type="ECO:0000313" key="2">
    <source>
        <dbReference type="EMBL" id="MDV0446305.1"/>
    </source>
</evidence>
<evidence type="ECO:0000313" key="3">
    <source>
        <dbReference type="Proteomes" id="UP001271789"/>
    </source>
</evidence>
<dbReference type="InterPro" id="IPR012025">
    <property type="entry name" value="Methan_mark_6"/>
</dbReference>